<feature type="transmembrane region" description="Helical" evidence="5">
    <location>
        <begin position="160"/>
        <end position="183"/>
    </location>
</feature>
<reference evidence="7 8" key="1">
    <citation type="journal article" date="2015" name="Genome Announc.">
        <title>Draft Genome Sequence of the Terrestrial Cyanobacterium Scytonema millei VB511283, Isolated from Eastern India.</title>
        <authorList>
            <person name="Sen D."/>
            <person name="Chandrababunaidu M.M."/>
            <person name="Singh D."/>
            <person name="Sanghi N."/>
            <person name="Ghorai A."/>
            <person name="Mishra G.P."/>
            <person name="Madduluri M."/>
            <person name="Adhikary S.P."/>
            <person name="Tripathy S."/>
        </authorList>
    </citation>
    <scope>NUCLEOTIDE SEQUENCE [LARGE SCALE GENOMIC DNA]</scope>
    <source>
        <strain evidence="7 8">VB511283</strain>
    </source>
</reference>
<feature type="transmembrane region" description="Helical" evidence="5">
    <location>
        <begin position="349"/>
        <end position="374"/>
    </location>
</feature>
<feature type="transmembrane region" description="Helical" evidence="5">
    <location>
        <begin position="421"/>
        <end position="438"/>
    </location>
</feature>
<keyword evidence="2 5" id="KW-0812">Transmembrane</keyword>
<feature type="transmembrane region" description="Helical" evidence="5">
    <location>
        <begin position="53"/>
        <end position="73"/>
    </location>
</feature>
<organism evidence="7 8">
    <name type="scientific">Scytonema millei VB511283</name>
    <dbReference type="NCBI Taxonomy" id="1245923"/>
    <lineage>
        <taxon>Bacteria</taxon>
        <taxon>Bacillati</taxon>
        <taxon>Cyanobacteriota</taxon>
        <taxon>Cyanophyceae</taxon>
        <taxon>Nostocales</taxon>
        <taxon>Scytonemataceae</taxon>
        <taxon>Scytonema</taxon>
    </lineage>
</organism>
<evidence type="ECO:0000256" key="5">
    <source>
        <dbReference type="SAM" id="Phobius"/>
    </source>
</evidence>
<dbReference type="Proteomes" id="UP000031532">
    <property type="component" value="Unassembled WGS sequence"/>
</dbReference>
<name>A0A9X5E8S8_9CYAN</name>
<keyword evidence="7" id="KW-0436">Ligase</keyword>
<evidence type="ECO:0000313" key="7">
    <source>
        <dbReference type="EMBL" id="NHC36199.1"/>
    </source>
</evidence>
<dbReference type="InterPro" id="IPR051533">
    <property type="entry name" value="WaaL-like"/>
</dbReference>
<feature type="transmembrane region" description="Helical" evidence="5">
    <location>
        <begin position="253"/>
        <end position="273"/>
    </location>
</feature>
<dbReference type="PANTHER" id="PTHR37422">
    <property type="entry name" value="TEICHURONIC ACID BIOSYNTHESIS PROTEIN TUAE"/>
    <property type="match status" value="1"/>
</dbReference>
<feature type="transmembrane region" description="Helical" evidence="5">
    <location>
        <begin position="212"/>
        <end position="233"/>
    </location>
</feature>
<comment type="subcellular location">
    <subcellularLocation>
        <location evidence="1">Membrane</location>
        <topology evidence="1">Multi-pass membrane protein</topology>
    </subcellularLocation>
</comment>
<dbReference type="GO" id="GO:0016020">
    <property type="term" value="C:membrane"/>
    <property type="evidence" value="ECO:0007669"/>
    <property type="project" value="UniProtKB-SubCell"/>
</dbReference>
<dbReference type="InterPro" id="IPR007016">
    <property type="entry name" value="O-antigen_ligase-rel_domated"/>
</dbReference>
<evidence type="ECO:0000256" key="3">
    <source>
        <dbReference type="ARBA" id="ARBA00022989"/>
    </source>
</evidence>
<feature type="transmembrane region" description="Helical" evidence="5">
    <location>
        <begin position="110"/>
        <end position="130"/>
    </location>
</feature>
<evidence type="ECO:0000313" key="8">
    <source>
        <dbReference type="Proteomes" id="UP000031532"/>
    </source>
</evidence>
<accession>A0A9X5E8S8</accession>
<dbReference type="Pfam" id="PF04932">
    <property type="entry name" value="Wzy_C"/>
    <property type="match status" value="1"/>
</dbReference>
<dbReference type="OrthoDB" id="547142at2"/>
<keyword evidence="3 5" id="KW-1133">Transmembrane helix</keyword>
<evidence type="ECO:0000256" key="2">
    <source>
        <dbReference type="ARBA" id="ARBA00022692"/>
    </source>
</evidence>
<dbReference type="EMBL" id="JTJC03000004">
    <property type="protein sequence ID" value="NHC36199.1"/>
    <property type="molecule type" value="Genomic_DNA"/>
</dbReference>
<dbReference type="GO" id="GO:0016874">
    <property type="term" value="F:ligase activity"/>
    <property type="evidence" value="ECO:0007669"/>
    <property type="project" value="UniProtKB-KW"/>
</dbReference>
<proteinExistence type="predicted"/>
<keyword evidence="8" id="KW-1185">Reference proteome</keyword>
<comment type="caution">
    <text evidence="7">The sequence shown here is derived from an EMBL/GenBank/DDBJ whole genome shotgun (WGS) entry which is preliminary data.</text>
</comment>
<gene>
    <name evidence="7" type="ORF">QH73_0016360</name>
</gene>
<evidence type="ECO:0000259" key="6">
    <source>
        <dbReference type="Pfam" id="PF04932"/>
    </source>
</evidence>
<keyword evidence="4 5" id="KW-0472">Membrane</keyword>
<feature type="domain" description="O-antigen ligase-related" evidence="6">
    <location>
        <begin position="222"/>
        <end position="366"/>
    </location>
</feature>
<evidence type="ECO:0000256" key="4">
    <source>
        <dbReference type="ARBA" id="ARBA00023136"/>
    </source>
</evidence>
<evidence type="ECO:0000256" key="1">
    <source>
        <dbReference type="ARBA" id="ARBA00004141"/>
    </source>
</evidence>
<sequence>MAVKDQRLQNAWNSIQLGLLLFPLLPLVGAIALLWAQFVIWRKQYRTIFRRQLNWVLILLSGWLVVMSLYAYYRQDAWLGLFNFVPFFGLFVTFSVLLQTPAQLRRLAQILVFTSIPITIAGFGQLYWGWATPKAWHDILVTLGCAIAPQGNPPGRMTSIFMYTNVLAAYLAIAFILSLGLWIESFLEKSKVKSQNSKLFYPSPLTPRSSPLITQILLGAIVLGNLAALILTNSRNAWAIATIAAIAFAVYRGWYWLLVGVSAIATAIFGAAFSPPPLQQWLRLIVPAYFWQRLTDQLYVRPEATLRTTQWRFAWNLTLQRPWTGWGLRNFQPLYMAQTQTWMGHPHNLFLMLTAEIGLPATIVFCAWIGWILFQSIQFLANRPTDSRTGGFARKIIPSLTDIPNKPAPTNSRLLHNGDRLIVFTYLVAVCACLLFNTTDVTIFDARLNTLFWILLAAIAGVTQRFQEPLLA</sequence>
<protein>
    <submittedName>
        <fullName evidence="7">O-antigen ligase family protein</fullName>
    </submittedName>
</protein>
<feature type="transmembrane region" description="Helical" evidence="5">
    <location>
        <begin position="20"/>
        <end position="41"/>
    </location>
</feature>
<dbReference type="RefSeq" id="WP_039717114.1">
    <property type="nucleotide sequence ID" value="NZ_JTJC03000004.1"/>
</dbReference>
<dbReference type="PANTHER" id="PTHR37422:SF13">
    <property type="entry name" value="LIPOPOLYSACCHARIDE BIOSYNTHESIS PROTEIN PA4999-RELATED"/>
    <property type="match status" value="1"/>
</dbReference>
<dbReference type="AlphaFoldDB" id="A0A9X5E8S8"/>
<feature type="transmembrane region" description="Helical" evidence="5">
    <location>
        <begin position="79"/>
        <end position="98"/>
    </location>
</feature>